<evidence type="ECO:0000313" key="2">
    <source>
        <dbReference type="Proteomes" id="UP000469125"/>
    </source>
</evidence>
<dbReference type="CDD" id="cd01983">
    <property type="entry name" value="SIMIBI"/>
    <property type="match status" value="1"/>
</dbReference>
<keyword evidence="2" id="KW-1185">Reference proteome</keyword>
<dbReference type="Gene3D" id="3.40.50.300">
    <property type="entry name" value="P-loop containing nucleotide triphosphate hydrolases"/>
    <property type="match status" value="1"/>
</dbReference>
<name>A0A6N8FE05_9BACI</name>
<reference evidence="1 2" key="1">
    <citation type="submission" date="2019-11" db="EMBL/GenBank/DDBJ databases">
        <authorList>
            <person name="Li X."/>
        </authorList>
    </citation>
    <scope>NUCLEOTIDE SEQUENCE [LARGE SCALE GENOMIC DNA]</scope>
    <source>
        <strain evidence="1 2">L9</strain>
    </source>
</reference>
<dbReference type="Proteomes" id="UP000469125">
    <property type="component" value="Unassembled WGS sequence"/>
</dbReference>
<organism evidence="1 2">
    <name type="scientific">Ornithinibacillus caprae</name>
    <dbReference type="NCBI Taxonomy" id="2678566"/>
    <lineage>
        <taxon>Bacteria</taxon>
        <taxon>Bacillati</taxon>
        <taxon>Bacillota</taxon>
        <taxon>Bacilli</taxon>
        <taxon>Bacillales</taxon>
        <taxon>Bacillaceae</taxon>
        <taxon>Ornithinibacillus</taxon>
    </lineage>
</organism>
<dbReference type="RefSeq" id="WP_343042133.1">
    <property type="nucleotide sequence ID" value="NZ_WOCA01000003.1"/>
</dbReference>
<dbReference type="InterPro" id="IPR052922">
    <property type="entry name" value="Cytidylate_Kinase-2"/>
</dbReference>
<protein>
    <submittedName>
        <fullName evidence="1">Topology modulation protein</fullName>
    </submittedName>
</protein>
<accession>A0A6N8FE05</accession>
<dbReference type="PANTHER" id="PTHR37816:SF3">
    <property type="entry name" value="MODULATES DNA TOPOLOGY"/>
    <property type="match status" value="1"/>
</dbReference>
<dbReference type="EMBL" id="WOCA01000003">
    <property type="protein sequence ID" value="MUK87760.1"/>
    <property type="molecule type" value="Genomic_DNA"/>
</dbReference>
<proteinExistence type="predicted"/>
<dbReference type="SUPFAM" id="SSF52540">
    <property type="entry name" value="P-loop containing nucleoside triphosphate hydrolases"/>
    <property type="match status" value="1"/>
</dbReference>
<sequence length="193" mass="22700">MERIMVLGVSAGVGKSTFARKLGAALHLNVYHLDAFYWKPNWIEASLEEFSNAQQEIVNQRQWIIEGNYSSTLEIRAKHADTIIYLELPLYICMFRVVKRWLRNIGKTRPDMGKGCKEKLDWDFIKFIYTTYYPRKKNMDKRFQSLQSVGSKKVIITLKSKKAIASFIDHIKRENEINWEGEMKCLKNQKKSK</sequence>
<evidence type="ECO:0000313" key="1">
    <source>
        <dbReference type="EMBL" id="MUK87760.1"/>
    </source>
</evidence>
<dbReference type="AlphaFoldDB" id="A0A6N8FE05"/>
<dbReference type="PANTHER" id="PTHR37816">
    <property type="entry name" value="YALI0E33011P"/>
    <property type="match status" value="1"/>
</dbReference>
<gene>
    <name evidence="1" type="ORF">GMD78_05005</name>
</gene>
<dbReference type="InterPro" id="IPR027417">
    <property type="entry name" value="P-loop_NTPase"/>
</dbReference>
<comment type="caution">
    <text evidence="1">The sequence shown here is derived from an EMBL/GenBank/DDBJ whole genome shotgun (WGS) entry which is preliminary data.</text>
</comment>